<feature type="transmembrane region" description="Helical" evidence="6">
    <location>
        <begin position="13"/>
        <end position="34"/>
    </location>
</feature>
<evidence type="ECO:0000256" key="5">
    <source>
        <dbReference type="ARBA" id="ARBA00023136"/>
    </source>
</evidence>
<comment type="function">
    <text evidence="6">Choline transporter.</text>
</comment>
<dbReference type="Proteomes" id="UP001153148">
    <property type="component" value="Unassembled WGS sequence"/>
</dbReference>
<evidence type="ECO:0000313" key="8">
    <source>
        <dbReference type="Proteomes" id="UP001153148"/>
    </source>
</evidence>
<comment type="subcellular location">
    <subcellularLocation>
        <location evidence="6">Cell membrane</location>
        <topology evidence="6">Multi-pass membrane protein</topology>
    </subcellularLocation>
    <subcellularLocation>
        <location evidence="1">Membrane</location>
        <topology evidence="1">Multi-pass membrane protein</topology>
    </subcellularLocation>
</comment>
<feature type="transmembrane region" description="Helical" evidence="6">
    <location>
        <begin position="120"/>
        <end position="147"/>
    </location>
</feature>
<reference evidence="7" key="1">
    <citation type="submission" date="2021-03" db="EMBL/GenBank/DDBJ databases">
        <authorList>
            <person name="Tran Van P."/>
        </authorList>
    </citation>
    <scope>NUCLEOTIDE SEQUENCE</scope>
</reference>
<keyword evidence="4 6" id="KW-1133">Transmembrane helix</keyword>
<keyword evidence="5 6" id="KW-0472">Membrane</keyword>
<evidence type="ECO:0000256" key="6">
    <source>
        <dbReference type="RuleBase" id="RU368066"/>
    </source>
</evidence>
<proteinExistence type="inferred from homology"/>
<dbReference type="Pfam" id="PF04515">
    <property type="entry name" value="Choline_transpo"/>
    <property type="match status" value="1"/>
</dbReference>
<feature type="non-terminal residue" evidence="7">
    <location>
        <position position="167"/>
    </location>
</feature>
<comment type="caution">
    <text evidence="6">Lacks conserved residue(s) required for the propagation of feature annotation.</text>
</comment>
<keyword evidence="8" id="KW-1185">Reference proteome</keyword>
<evidence type="ECO:0000256" key="3">
    <source>
        <dbReference type="ARBA" id="ARBA00022692"/>
    </source>
</evidence>
<evidence type="ECO:0000256" key="1">
    <source>
        <dbReference type="ARBA" id="ARBA00004141"/>
    </source>
</evidence>
<sequence>AVGSITSTLIFPLVPWVLECGVVAYSIATALYLASCSDPVYKITGVTNTSCVCPEIKVSPLYHIVATIEIVSLSIVDGDICDLNIFNVTTNCTGTCIGVSCQFFRYQTPRTIDYLHAVNIFGFFWGLFFVSALGEMILAATFATWYWTFHKSNVPFFTLTISAGRTL</sequence>
<dbReference type="InterPro" id="IPR007603">
    <property type="entry name" value="Choline_transptr-like"/>
</dbReference>
<feature type="non-terminal residue" evidence="7">
    <location>
        <position position="1"/>
    </location>
</feature>
<dbReference type="EMBL" id="CAJPIN010086081">
    <property type="protein sequence ID" value="CAG2068295.1"/>
    <property type="molecule type" value="Genomic_DNA"/>
</dbReference>
<evidence type="ECO:0000313" key="7">
    <source>
        <dbReference type="EMBL" id="CAG2068295.1"/>
    </source>
</evidence>
<evidence type="ECO:0000256" key="2">
    <source>
        <dbReference type="ARBA" id="ARBA00007168"/>
    </source>
</evidence>
<comment type="caution">
    <text evidence="7">The sequence shown here is derived from an EMBL/GenBank/DDBJ whole genome shotgun (WGS) entry which is preliminary data.</text>
</comment>
<keyword evidence="3 6" id="KW-0812">Transmembrane</keyword>
<evidence type="ECO:0000256" key="4">
    <source>
        <dbReference type="ARBA" id="ARBA00022989"/>
    </source>
</evidence>
<protein>
    <recommendedName>
        <fullName evidence="6">Choline transporter-like protein</fullName>
    </recommendedName>
</protein>
<comment type="similarity">
    <text evidence="2 6">Belongs to the CTL (choline transporter-like) family.</text>
</comment>
<name>A0ABN7PQN5_TIMPD</name>
<organism evidence="7 8">
    <name type="scientific">Timema podura</name>
    <name type="common">Walking stick</name>
    <dbReference type="NCBI Taxonomy" id="61482"/>
    <lineage>
        <taxon>Eukaryota</taxon>
        <taxon>Metazoa</taxon>
        <taxon>Ecdysozoa</taxon>
        <taxon>Arthropoda</taxon>
        <taxon>Hexapoda</taxon>
        <taxon>Insecta</taxon>
        <taxon>Pterygota</taxon>
        <taxon>Neoptera</taxon>
        <taxon>Polyneoptera</taxon>
        <taxon>Phasmatodea</taxon>
        <taxon>Timematodea</taxon>
        <taxon>Timematoidea</taxon>
        <taxon>Timematidae</taxon>
        <taxon>Timema</taxon>
    </lineage>
</organism>
<accession>A0ABN7PQN5</accession>
<gene>
    <name evidence="7" type="ORF">TPAB3V08_LOCUS15238</name>
</gene>